<dbReference type="PANTHER" id="PTHR30244">
    <property type="entry name" value="TRANSAMINASE"/>
    <property type="match status" value="1"/>
</dbReference>
<reference evidence="4 5" key="1">
    <citation type="journal article" date="2016" name="Nat. Commun.">
        <title>Thousands of microbial genomes shed light on interconnected biogeochemical processes in an aquifer system.</title>
        <authorList>
            <person name="Anantharaman K."/>
            <person name="Brown C.T."/>
            <person name="Hug L.A."/>
            <person name="Sharon I."/>
            <person name="Castelle C.J."/>
            <person name="Probst A.J."/>
            <person name="Thomas B.C."/>
            <person name="Singh A."/>
            <person name="Wilkins M.J."/>
            <person name="Karaoz U."/>
            <person name="Brodie E.L."/>
            <person name="Williams K.H."/>
            <person name="Hubbard S.S."/>
            <person name="Banfield J.F."/>
        </authorList>
    </citation>
    <scope>NUCLEOTIDE SEQUENCE [LARGE SCALE GENOMIC DNA]</scope>
    <source>
        <strain evidence="5">RIFCSPLOWO2_12_FULL_64_10</strain>
    </source>
</reference>
<dbReference type="GO" id="GO:0008483">
    <property type="term" value="F:transaminase activity"/>
    <property type="evidence" value="ECO:0007669"/>
    <property type="project" value="TreeGrafter"/>
</dbReference>
<dbReference type="Gene3D" id="3.40.640.10">
    <property type="entry name" value="Type I PLP-dependent aspartate aminotransferase-like (Major domain)"/>
    <property type="match status" value="1"/>
</dbReference>
<gene>
    <name evidence="4" type="ORF">A3F84_19200</name>
</gene>
<feature type="active site" description="Proton acceptor" evidence="1">
    <location>
        <position position="176"/>
    </location>
</feature>
<organism evidence="4 5">
    <name type="scientific">Handelsmanbacteria sp. (strain RIFCSPLOWO2_12_FULL_64_10)</name>
    <dbReference type="NCBI Taxonomy" id="1817868"/>
    <lineage>
        <taxon>Bacteria</taxon>
        <taxon>Candidatus Handelsmaniibacteriota</taxon>
    </lineage>
</organism>
<evidence type="ECO:0000313" key="5">
    <source>
        <dbReference type="Proteomes" id="UP000178606"/>
    </source>
</evidence>
<proteinExistence type="inferred from homology"/>
<protein>
    <recommendedName>
        <fullName evidence="6">Aminotransferase DegT</fullName>
    </recommendedName>
</protein>
<dbReference type="Gene3D" id="3.90.1150.10">
    <property type="entry name" value="Aspartate Aminotransferase, domain 1"/>
    <property type="match status" value="1"/>
</dbReference>
<dbReference type="EMBL" id="MFKF01000013">
    <property type="protein sequence ID" value="OGG57133.1"/>
    <property type="molecule type" value="Genomic_DNA"/>
</dbReference>
<name>A0A1F6D6Q7_HANXR</name>
<evidence type="ECO:0000313" key="4">
    <source>
        <dbReference type="EMBL" id="OGG57133.1"/>
    </source>
</evidence>
<evidence type="ECO:0000256" key="2">
    <source>
        <dbReference type="PIRSR" id="PIRSR000390-2"/>
    </source>
</evidence>
<feature type="modified residue" description="N6-(pyridoxal phosphate)lysine" evidence="2">
    <location>
        <position position="176"/>
    </location>
</feature>
<dbReference type="PANTHER" id="PTHR30244:SF34">
    <property type="entry name" value="DTDP-4-AMINO-4,6-DIDEOXYGALACTOSE TRANSAMINASE"/>
    <property type="match status" value="1"/>
</dbReference>
<evidence type="ECO:0000256" key="1">
    <source>
        <dbReference type="PIRSR" id="PIRSR000390-1"/>
    </source>
</evidence>
<dbReference type="AlphaFoldDB" id="A0A1F6D6Q7"/>
<evidence type="ECO:0000256" key="3">
    <source>
        <dbReference type="RuleBase" id="RU004508"/>
    </source>
</evidence>
<accession>A0A1F6D6Q7</accession>
<dbReference type="InterPro" id="IPR015421">
    <property type="entry name" value="PyrdxlP-dep_Trfase_major"/>
</dbReference>
<dbReference type="SUPFAM" id="SSF53383">
    <property type="entry name" value="PLP-dependent transferases"/>
    <property type="match status" value="1"/>
</dbReference>
<dbReference type="GO" id="GO:0030170">
    <property type="term" value="F:pyridoxal phosphate binding"/>
    <property type="evidence" value="ECO:0007669"/>
    <property type="project" value="TreeGrafter"/>
</dbReference>
<comment type="similarity">
    <text evidence="3">Belongs to the DegT/DnrJ/EryC1 family.</text>
</comment>
<comment type="caution">
    <text evidence="4">The sequence shown here is derived from an EMBL/GenBank/DDBJ whole genome shotgun (WGS) entry which is preliminary data.</text>
</comment>
<dbReference type="Pfam" id="PF01041">
    <property type="entry name" value="DegT_DnrJ_EryC1"/>
    <property type="match status" value="1"/>
</dbReference>
<dbReference type="GO" id="GO:0000271">
    <property type="term" value="P:polysaccharide biosynthetic process"/>
    <property type="evidence" value="ECO:0007669"/>
    <property type="project" value="TreeGrafter"/>
</dbReference>
<dbReference type="InterPro" id="IPR015424">
    <property type="entry name" value="PyrdxlP-dep_Trfase"/>
</dbReference>
<dbReference type="PIRSF" id="PIRSF000390">
    <property type="entry name" value="PLP_StrS"/>
    <property type="match status" value="1"/>
</dbReference>
<dbReference type="Proteomes" id="UP000178606">
    <property type="component" value="Unassembled WGS sequence"/>
</dbReference>
<sequence length="345" mass="36836">MIPHSRPFLGPEEEAAVVAVIRSGQLAAGERVAAFERGLAGRVGVGQAVAVSSGTAALHLALMALGVGPGDEVAIPTYVCSALLHAVRYVGAAPLLIDVDPETFNLDAQDLRRRVTRRTRAVILPHLFGLPAEAEAVRSAGLPVIEDCAMSLGATAGERPAGAWGDLSVFSFYATKVIACGEGGMVAMWDEGLAARVRDARDYDGRDDATVRFNYKLSDLHAAVGEAQLGRLAAFISRRREIAARYSAALSGASCHLPRPDAGHIFFRYVLRVRGDLEGRLAAFERAGVAARRPVFCPIHRMLGHDEKAFPGAEEAHRSALSLPLYPALSEEEIETVIRAAKEIL</sequence>
<keyword evidence="2 3" id="KW-0663">Pyridoxal phosphate</keyword>
<dbReference type="InterPro" id="IPR000653">
    <property type="entry name" value="DegT/StrS_aminotransferase"/>
</dbReference>
<dbReference type="InterPro" id="IPR015422">
    <property type="entry name" value="PyrdxlP-dep_Trfase_small"/>
</dbReference>
<evidence type="ECO:0008006" key="6">
    <source>
        <dbReference type="Google" id="ProtNLM"/>
    </source>
</evidence>